<keyword evidence="2" id="KW-0812">Transmembrane</keyword>
<feature type="region of interest" description="Disordered" evidence="1">
    <location>
        <begin position="56"/>
        <end position="95"/>
    </location>
</feature>
<proteinExistence type="predicted"/>
<keyword evidence="2" id="KW-0472">Membrane</keyword>
<feature type="region of interest" description="Disordered" evidence="1">
    <location>
        <begin position="157"/>
        <end position="177"/>
    </location>
</feature>
<feature type="transmembrane region" description="Helical" evidence="2">
    <location>
        <begin position="350"/>
        <end position="369"/>
    </location>
</feature>
<reference evidence="3 4" key="1">
    <citation type="journal article" date="2018" name="Mol. Biol. Evol.">
        <title>Analysis of the draft genome of the red seaweed Gracilariopsis chorda provides insights into genome size evolution in Rhodophyta.</title>
        <authorList>
            <person name="Lee J."/>
            <person name="Yang E.C."/>
            <person name="Graf L."/>
            <person name="Yang J.H."/>
            <person name="Qiu H."/>
            <person name="Zel Zion U."/>
            <person name="Chan C.X."/>
            <person name="Stephens T.G."/>
            <person name="Weber A.P.M."/>
            <person name="Boo G.H."/>
            <person name="Boo S.M."/>
            <person name="Kim K.M."/>
            <person name="Shin Y."/>
            <person name="Jung M."/>
            <person name="Lee S.J."/>
            <person name="Yim H.S."/>
            <person name="Lee J.H."/>
            <person name="Bhattacharya D."/>
            <person name="Yoon H.S."/>
        </authorList>
    </citation>
    <scope>NUCLEOTIDE SEQUENCE [LARGE SCALE GENOMIC DNA]</scope>
    <source>
        <strain evidence="3 4">SKKU-2015</strain>
        <tissue evidence="3">Whole body</tissue>
    </source>
</reference>
<protein>
    <submittedName>
        <fullName evidence="3">Uncharacterized protein</fullName>
    </submittedName>
</protein>
<dbReference type="PANTHER" id="PTHR35482:SF1">
    <property type="entry name" value="CYTOCHROME C OXIDASE SUBUNIT"/>
    <property type="match status" value="1"/>
</dbReference>
<feature type="compositionally biased region" description="Polar residues" evidence="1">
    <location>
        <begin position="63"/>
        <end position="86"/>
    </location>
</feature>
<evidence type="ECO:0000313" key="4">
    <source>
        <dbReference type="Proteomes" id="UP000247409"/>
    </source>
</evidence>
<gene>
    <name evidence="3" type="ORF">BWQ96_05595</name>
</gene>
<dbReference type="AlphaFoldDB" id="A0A2V3IRC8"/>
<dbReference type="EMBL" id="NBIV01000084">
    <property type="protein sequence ID" value="PXF44653.1"/>
    <property type="molecule type" value="Genomic_DNA"/>
</dbReference>
<name>A0A2V3IRC8_9FLOR</name>
<evidence type="ECO:0000313" key="3">
    <source>
        <dbReference type="EMBL" id="PXF44653.1"/>
    </source>
</evidence>
<keyword evidence="2" id="KW-1133">Transmembrane helix</keyword>
<accession>A0A2V3IRC8</accession>
<comment type="caution">
    <text evidence="3">The sequence shown here is derived from an EMBL/GenBank/DDBJ whole genome shotgun (WGS) entry which is preliminary data.</text>
</comment>
<dbReference type="OrthoDB" id="206869at2759"/>
<sequence length="371" mass="41816">MCPAPLSFVNRAPFCRPAQSSAPSICTRRPLQANINETTDPVRGDEIAAKIARLRKQNRLKSQRPQETNSSAADASQTSEQKTETSFPHHFSDLPDWKKEDILNNQISEAEKFFNKGSTVESFSETKGSTQAELDETDYQPKVSTWGVFPRPENISRTYGGGRRIKSGGVDLESEESKARDEAVKKRLEAYRATRGIDMKKEDEHREKIESALNESANLMKKSLPYKAINMLESVTEFTSDRSRLGGKVLLALALAYEAVGRREDAKKTYMCLRTNPFTEISSKAKQLLQGFQAMEQLGIEDETQKKGYRVMRFSLPDVNAGVEKRYETVVRHEDQVDSETEKISLGTNLALIALMGGPVLLLLFLELWRR</sequence>
<evidence type="ECO:0000256" key="1">
    <source>
        <dbReference type="SAM" id="MobiDB-lite"/>
    </source>
</evidence>
<dbReference type="PANTHER" id="PTHR35482">
    <property type="entry name" value="CYTOCHROME C OXIDASE SUBUNIT"/>
    <property type="match status" value="1"/>
</dbReference>
<keyword evidence="4" id="KW-1185">Reference proteome</keyword>
<dbReference type="Proteomes" id="UP000247409">
    <property type="component" value="Unassembled WGS sequence"/>
</dbReference>
<organism evidence="3 4">
    <name type="scientific">Gracilariopsis chorda</name>
    <dbReference type="NCBI Taxonomy" id="448386"/>
    <lineage>
        <taxon>Eukaryota</taxon>
        <taxon>Rhodophyta</taxon>
        <taxon>Florideophyceae</taxon>
        <taxon>Rhodymeniophycidae</taxon>
        <taxon>Gracilariales</taxon>
        <taxon>Gracilariaceae</taxon>
        <taxon>Gracilariopsis</taxon>
    </lineage>
</organism>
<evidence type="ECO:0000256" key="2">
    <source>
        <dbReference type="SAM" id="Phobius"/>
    </source>
</evidence>